<dbReference type="EMBL" id="BMAV01015348">
    <property type="protein sequence ID" value="GFY64674.1"/>
    <property type="molecule type" value="Genomic_DNA"/>
</dbReference>
<dbReference type="Proteomes" id="UP000886998">
    <property type="component" value="Unassembled WGS sequence"/>
</dbReference>
<evidence type="ECO:0000313" key="3">
    <source>
        <dbReference type="Proteomes" id="UP000886998"/>
    </source>
</evidence>
<comment type="caution">
    <text evidence="2">The sequence shown here is derived from an EMBL/GenBank/DDBJ whole genome shotgun (WGS) entry which is preliminary data.</text>
</comment>
<accession>A0A8X6Y4C0</accession>
<reference evidence="2" key="1">
    <citation type="submission" date="2020-08" db="EMBL/GenBank/DDBJ databases">
        <title>Multicomponent nature underlies the extraordinary mechanical properties of spider dragline silk.</title>
        <authorList>
            <person name="Kono N."/>
            <person name="Nakamura H."/>
            <person name="Mori M."/>
            <person name="Yoshida Y."/>
            <person name="Ohtoshi R."/>
            <person name="Malay A.D."/>
            <person name="Moran D.A.P."/>
            <person name="Tomita M."/>
            <person name="Numata K."/>
            <person name="Arakawa K."/>
        </authorList>
    </citation>
    <scope>NUCLEOTIDE SEQUENCE</scope>
</reference>
<protein>
    <submittedName>
        <fullName evidence="2">Uncharacterized protein</fullName>
    </submittedName>
</protein>
<dbReference type="OrthoDB" id="6421972at2759"/>
<gene>
    <name evidence="2" type="primary">NCL1_07134</name>
    <name evidence="2" type="ORF">TNIN_311101</name>
</gene>
<sequence length="458" mass="53457">MMCYEVRFCSLTLDQAFDLGIHFEAEKIFDIKLKWDGFNADFLCRHFQVTLKTIKMSFKRAEVCTQRSHTPNPHEGNPQFQRIQSNRMMLDLRQQVQWQNKIIRELKIERDRLTKELASRLFFVEAQLRREQKHIESLLNEKDQYIHFQDLQIESLKSLLSQVDMDFRHNQDCSHRARSASTNASGRRSKVQAPPLSKRYSVAIDEYMKDNGIVSRALPVVVQMDPEKKDCCTQKHHSRCSRALSLPELNVNKPAEYIGPDQCYAPYNRFVTDHALSQEVIDELAARRWTSDCDSEHSDSLDSGISSPSITSRSLHMDDIPHPVLPEDRRNKEESVSSRRSSTISNFLNRKFSFSSTQLEKIKDRADITDNGLSTGSRRHNSFSEVKTKDFNETESMRKAVEEQKPRKFISSANRNFGTNHRSVTKPRDIKFRKLFKFRRRAEPADQDNIHCEDYMTV</sequence>
<feature type="region of interest" description="Disordered" evidence="1">
    <location>
        <begin position="294"/>
        <end position="340"/>
    </location>
</feature>
<feature type="compositionally biased region" description="Basic and acidic residues" evidence="1">
    <location>
        <begin position="315"/>
        <end position="337"/>
    </location>
</feature>
<evidence type="ECO:0000313" key="2">
    <source>
        <dbReference type="EMBL" id="GFY64674.1"/>
    </source>
</evidence>
<name>A0A8X6Y4C0_9ARAC</name>
<feature type="compositionally biased region" description="Low complexity" evidence="1">
    <location>
        <begin position="301"/>
        <end position="314"/>
    </location>
</feature>
<organism evidence="2 3">
    <name type="scientific">Trichonephila inaurata madagascariensis</name>
    <dbReference type="NCBI Taxonomy" id="2747483"/>
    <lineage>
        <taxon>Eukaryota</taxon>
        <taxon>Metazoa</taxon>
        <taxon>Ecdysozoa</taxon>
        <taxon>Arthropoda</taxon>
        <taxon>Chelicerata</taxon>
        <taxon>Arachnida</taxon>
        <taxon>Araneae</taxon>
        <taxon>Araneomorphae</taxon>
        <taxon>Entelegynae</taxon>
        <taxon>Araneoidea</taxon>
        <taxon>Nephilidae</taxon>
        <taxon>Trichonephila</taxon>
        <taxon>Trichonephila inaurata</taxon>
    </lineage>
</organism>
<feature type="region of interest" description="Disordered" evidence="1">
    <location>
        <begin position="172"/>
        <end position="194"/>
    </location>
</feature>
<keyword evidence="3" id="KW-1185">Reference proteome</keyword>
<evidence type="ECO:0000256" key="1">
    <source>
        <dbReference type="SAM" id="MobiDB-lite"/>
    </source>
</evidence>
<dbReference type="AlphaFoldDB" id="A0A8X6Y4C0"/>
<proteinExistence type="predicted"/>